<dbReference type="PANTHER" id="PTHR43080:SF2">
    <property type="entry name" value="CBS DOMAIN-CONTAINING PROTEIN"/>
    <property type="match status" value="1"/>
</dbReference>
<feature type="domain" description="CBS" evidence="3">
    <location>
        <begin position="205"/>
        <end position="262"/>
    </location>
</feature>
<dbReference type="RefSeq" id="WP_340602921.1">
    <property type="nucleotide sequence ID" value="NZ_JBBMXV010000001.1"/>
</dbReference>
<evidence type="ECO:0000259" key="3">
    <source>
        <dbReference type="PROSITE" id="PS51371"/>
    </source>
</evidence>
<name>A0ABD5V0I4_9EURY</name>
<dbReference type="SMART" id="SM00116">
    <property type="entry name" value="CBS"/>
    <property type="match status" value="3"/>
</dbReference>
<dbReference type="PIRSF" id="PIRSF036983">
    <property type="entry name" value="UCP_2CBS_MJ1404"/>
    <property type="match status" value="1"/>
</dbReference>
<dbReference type="Gene3D" id="3.10.580.10">
    <property type="entry name" value="CBS-domain"/>
    <property type="match status" value="2"/>
</dbReference>
<dbReference type="InterPro" id="IPR000644">
    <property type="entry name" value="CBS_dom"/>
</dbReference>
<evidence type="ECO:0000313" key="5">
    <source>
        <dbReference type="Proteomes" id="UP001596312"/>
    </source>
</evidence>
<dbReference type="InterPro" id="IPR051257">
    <property type="entry name" value="Diverse_CBS-Domain"/>
</dbReference>
<keyword evidence="1 2" id="KW-0129">CBS domain</keyword>
<sequence length="378" mass="42541">MDISDVATDEYVAVEPDTRIAELKPYFEDEHIDGVFVARDGECEGVITPREWLRSYRDDETAAERLAKAVPLFERTANVRDVARQLVESETRIAPVYVEGELWGAITQDAILEATLENLDVLEVRQIMTDDVVTISTDTTLGTAINRLREHGVSRLPISEDGRPEGMVTVKDIVDFVLRTPDRPTDGTRGGEDLDLIDLPVYDEMSRPAQTIGLEDTVAEAVNTMFEYDYDGLIVSPDYDERVAGVVTKTDVMRALSYTQEEGMDVQITNIDALRSTSREEVGERLLEISDKHRTMDVHHVHVRFKEHDESLRGQALYRCQVRMRTSEGQIAGTGEGYGGDEAFSLALETLERNVLERKGKRSDEEYRGQLLRKLGGL</sequence>
<dbReference type="InterPro" id="IPR014651">
    <property type="entry name" value="UCP036983_2CBS_MJ1404"/>
</dbReference>
<proteinExistence type="predicted"/>
<dbReference type="EMBL" id="JBHSXQ010000001">
    <property type="protein sequence ID" value="MFC6904416.1"/>
    <property type="molecule type" value="Genomic_DNA"/>
</dbReference>
<comment type="caution">
    <text evidence="4">The sequence shown here is derived from an EMBL/GenBank/DDBJ whole genome shotgun (WGS) entry which is preliminary data.</text>
</comment>
<evidence type="ECO:0000313" key="4">
    <source>
        <dbReference type="EMBL" id="MFC6904416.1"/>
    </source>
</evidence>
<keyword evidence="5" id="KW-1185">Reference proteome</keyword>
<dbReference type="AlphaFoldDB" id="A0ABD5V0I4"/>
<feature type="domain" description="CBS" evidence="3">
    <location>
        <begin position="128"/>
        <end position="185"/>
    </location>
</feature>
<dbReference type="SUPFAM" id="SSF54631">
    <property type="entry name" value="CBS-domain pair"/>
    <property type="match status" value="2"/>
</dbReference>
<evidence type="ECO:0000256" key="2">
    <source>
        <dbReference type="PROSITE-ProRule" id="PRU00703"/>
    </source>
</evidence>
<dbReference type="PANTHER" id="PTHR43080">
    <property type="entry name" value="CBS DOMAIN-CONTAINING PROTEIN CBSX3, MITOCHONDRIAL"/>
    <property type="match status" value="1"/>
</dbReference>
<reference evidence="4 5" key="1">
    <citation type="journal article" date="2019" name="Int. J. Syst. Evol. Microbiol.">
        <title>The Global Catalogue of Microorganisms (GCM) 10K type strain sequencing project: providing services to taxonomists for standard genome sequencing and annotation.</title>
        <authorList>
            <consortium name="The Broad Institute Genomics Platform"/>
            <consortium name="The Broad Institute Genome Sequencing Center for Infectious Disease"/>
            <person name="Wu L."/>
            <person name="Ma J."/>
        </authorList>
    </citation>
    <scope>NUCLEOTIDE SEQUENCE [LARGE SCALE GENOMIC DNA]</scope>
    <source>
        <strain evidence="4 5">CGMCC 1.3240</strain>
    </source>
</reference>
<dbReference type="InterPro" id="IPR046342">
    <property type="entry name" value="CBS_dom_sf"/>
</dbReference>
<gene>
    <name evidence="4" type="ORF">ACFQGH_04310</name>
</gene>
<organism evidence="4 5">
    <name type="scientific">Halalkalicoccus tibetensis</name>
    <dbReference type="NCBI Taxonomy" id="175632"/>
    <lineage>
        <taxon>Archaea</taxon>
        <taxon>Methanobacteriati</taxon>
        <taxon>Methanobacteriota</taxon>
        <taxon>Stenosarchaea group</taxon>
        <taxon>Halobacteria</taxon>
        <taxon>Halobacteriales</taxon>
        <taxon>Halococcaceae</taxon>
        <taxon>Halalkalicoccus</taxon>
    </lineage>
</organism>
<dbReference type="PROSITE" id="PS51371">
    <property type="entry name" value="CBS"/>
    <property type="match status" value="2"/>
</dbReference>
<dbReference type="Proteomes" id="UP001596312">
    <property type="component" value="Unassembled WGS sequence"/>
</dbReference>
<evidence type="ECO:0000256" key="1">
    <source>
        <dbReference type="ARBA" id="ARBA00023122"/>
    </source>
</evidence>
<dbReference type="Pfam" id="PF00571">
    <property type="entry name" value="CBS"/>
    <property type="match status" value="4"/>
</dbReference>
<accession>A0ABD5V0I4</accession>
<protein>
    <submittedName>
        <fullName evidence="4">CBS domain-containing protein</fullName>
    </submittedName>
</protein>